<keyword evidence="6" id="KW-0732">Signal</keyword>
<evidence type="ECO:0000256" key="4">
    <source>
        <dbReference type="PIRSR" id="PIRSR640255-1"/>
    </source>
</evidence>
<dbReference type="GO" id="GO:0000014">
    <property type="term" value="F:single-stranded DNA endodeoxyribonuclease activity"/>
    <property type="evidence" value="ECO:0007669"/>
    <property type="project" value="TreeGrafter"/>
</dbReference>
<evidence type="ECO:0000256" key="3">
    <source>
        <dbReference type="ARBA" id="ARBA00022759"/>
    </source>
</evidence>
<dbReference type="Proteomes" id="UP000708208">
    <property type="component" value="Unassembled WGS sequence"/>
</dbReference>
<feature type="domain" description="DNA/RNA non-specific endonuclease/pyrophosphatase/phosphodiesterase" evidence="8">
    <location>
        <begin position="45"/>
        <end position="288"/>
    </location>
</feature>
<dbReference type="Pfam" id="PF01223">
    <property type="entry name" value="Endonuclease_NS"/>
    <property type="match status" value="1"/>
</dbReference>
<dbReference type="GO" id="GO:0005743">
    <property type="term" value="C:mitochondrial inner membrane"/>
    <property type="evidence" value="ECO:0007669"/>
    <property type="project" value="TreeGrafter"/>
</dbReference>
<keyword evidence="5" id="KW-0479">Metal-binding</keyword>
<dbReference type="EMBL" id="CAJVCH010537438">
    <property type="protein sequence ID" value="CAG7825763.1"/>
    <property type="molecule type" value="Genomic_DNA"/>
</dbReference>
<evidence type="ECO:0000256" key="2">
    <source>
        <dbReference type="ARBA" id="ARBA00022722"/>
    </source>
</evidence>
<dbReference type="AlphaFoldDB" id="A0A8J2PM25"/>
<evidence type="ECO:0000313" key="9">
    <source>
        <dbReference type="EMBL" id="CAG7825763.1"/>
    </source>
</evidence>
<dbReference type="FunFam" id="3.40.570.10:FF:000007">
    <property type="entry name" value="Alkaline nuclease"/>
    <property type="match status" value="1"/>
</dbReference>
<dbReference type="SMART" id="SM00892">
    <property type="entry name" value="Endonuclease_NS"/>
    <property type="match status" value="1"/>
</dbReference>
<feature type="chain" id="PRO_5035144327" evidence="6">
    <location>
        <begin position="20"/>
        <end position="355"/>
    </location>
</feature>
<protein>
    <submittedName>
        <fullName evidence="9">Uncharacterized protein</fullName>
    </submittedName>
</protein>
<dbReference type="PANTHER" id="PTHR13966">
    <property type="entry name" value="ENDONUCLEASE RELATED"/>
    <property type="match status" value="1"/>
</dbReference>
<dbReference type="GO" id="GO:0006309">
    <property type="term" value="P:apoptotic DNA fragmentation"/>
    <property type="evidence" value="ECO:0007669"/>
    <property type="project" value="TreeGrafter"/>
</dbReference>
<keyword evidence="3" id="KW-0255">Endonuclease</keyword>
<dbReference type="PANTHER" id="PTHR13966:SF19">
    <property type="entry name" value="NUCLEASE EXOG, MITOCHONDRIAL"/>
    <property type="match status" value="1"/>
</dbReference>
<name>A0A8J2PM25_9HEXA</name>
<proteinExistence type="inferred from homology"/>
<dbReference type="SMART" id="SM00477">
    <property type="entry name" value="NUC"/>
    <property type="match status" value="1"/>
</dbReference>
<evidence type="ECO:0000256" key="6">
    <source>
        <dbReference type="SAM" id="SignalP"/>
    </source>
</evidence>
<comment type="caution">
    <text evidence="9">The sequence shown here is derived from an EMBL/GenBank/DDBJ whole genome shotgun (WGS) entry which is preliminary data.</text>
</comment>
<dbReference type="GO" id="GO:0046872">
    <property type="term" value="F:metal ion binding"/>
    <property type="evidence" value="ECO:0007669"/>
    <property type="project" value="UniProtKB-KW"/>
</dbReference>
<reference evidence="9" key="1">
    <citation type="submission" date="2021-06" db="EMBL/GenBank/DDBJ databases">
        <authorList>
            <person name="Hodson N. C."/>
            <person name="Mongue J. A."/>
            <person name="Jaron S. K."/>
        </authorList>
    </citation>
    <scope>NUCLEOTIDE SEQUENCE</scope>
</reference>
<dbReference type="InterPro" id="IPR020821">
    <property type="entry name" value="ENPP1-3/EXOG-like_nuc-like"/>
</dbReference>
<keyword evidence="2" id="KW-0540">Nuclease</keyword>
<organism evidence="9 10">
    <name type="scientific">Allacma fusca</name>
    <dbReference type="NCBI Taxonomy" id="39272"/>
    <lineage>
        <taxon>Eukaryota</taxon>
        <taxon>Metazoa</taxon>
        <taxon>Ecdysozoa</taxon>
        <taxon>Arthropoda</taxon>
        <taxon>Hexapoda</taxon>
        <taxon>Collembola</taxon>
        <taxon>Symphypleona</taxon>
        <taxon>Sminthuridae</taxon>
        <taxon>Allacma</taxon>
    </lineage>
</organism>
<evidence type="ECO:0000259" key="8">
    <source>
        <dbReference type="SMART" id="SM00892"/>
    </source>
</evidence>
<dbReference type="InterPro" id="IPR001604">
    <property type="entry name" value="Endo_G_ENPP1-like_dom"/>
</dbReference>
<feature type="domain" description="ENPP1-3/EXOG-like endonuclease/phosphodiesterase" evidence="7">
    <location>
        <begin position="53"/>
        <end position="288"/>
    </location>
</feature>
<dbReference type="OrthoDB" id="5960141at2759"/>
<gene>
    <name evidence="9" type="ORF">AFUS01_LOCUS35856</name>
</gene>
<comment type="similarity">
    <text evidence="1">Belongs to the DNA/RNA non-specific endonuclease family.</text>
</comment>
<dbReference type="InterPro" id="IPR040255">
    <property type="entry name" value="Non-specific_endonuclease"/>
</dbReference>
<evidence type="ECO:0000313" key="10">
    <source>
        <dbReference type="Proteomes" id="UP000708208"/>
    </source>
</evidence>
<sequence>MNILLSFGFILAMIISSRGSTLANYDINEVCSRIIIRAHNLININAPFIDVCHNDIASETLYTLHTIDGPNLKSNNAKDPNWRPDQFYPNINVDNCYKQLEQNKTLDIILGSQQQREQFIRPSKDMFFARGHLTPKVDGVTDDEQQATFYFVNAIPQWHVINRGNWQELEKVVRALAMNNKIVLKVYTGAYGVTTLPDDKGIYKPIYLGKDRSSGNLMNVLPAPKLMYKVIINENVGTGVAVVTINNPHEYKPTENLCTDVCKQISWITFKIDNITAGYTYCCEVKQLYHALPMLSRFPDPGNLRLMQALFPAMVSAVTSLVTAILSIADVEGIEASSESIAAKDPKEMMLNALY</sequence>
<keyword evidence="3" id="KW-0378">Hydrolase</keyword>
<feature type="active site" description="Proton acceptor" evidence="4">
    <location>
        <position position="132"/>
    </location>
</feature>
<feature type="signal peptide" evidence="6">
    <location>
        <begin position="1"/>
        <end position="19"/>
    </location>
</feature>
<dbReference type="GO" id="GO:0004521">
    <property type="term" value="F:RNA endonuclease activity"/>
    <property type="evidence" value="ECO:0007669"/>
    <property type="project" value="TreeGrafter"/>
</dbReference>
<evidence type="ECO:0000259" key="7">
    <source>
        <dbReference type="SMART" id="SM00477"/>
    </source>
</evidence>
<dbReference type="GO" id="GO:0005634">
    <property type="term" value="C:nucleus"/>
    <property type="evidence" value="ECO:0007669"/>
    <property type="project" value="TreeGrafter"/>
</dbReference>
<evidence type="ECO:0000256" key="1">
    <source>
        <dbReference type="ARBA" id="ARBA00010052"/>
    </source>
</evidence>
<feature type="binding site" evidence="5">
    <location>
        <position position="162"/>
    </location>
    <ligand>
        <name>Mg(2+)</name>
        <dbReference type="ChEBI" id="CHEBI:18420"/>
        <note>catalytic</note>
    </ligand>
</feature>
<dbReference type="GO" id="GO:0003676">
    <property type="term" value="F:nucleic acid binding"/>
    <property type="evidence" value="ECO:0007669"/>
    <property type="project" value="InterPro"/>
</dbReference>
<keyword evidence="10" id="KW-1185">Reference proteome</keyword>
<evidence type="ECO:0000256" key="5">
    <source>
        <dbReference type="PIRSR" id="PIRSR640255-2"/>
    </source>
</evidence>
<accession>A0A8J2PM25</accession>